<gene>
    <name evidence="2" type="primary">dmsD</name>
    <name evidence="2" type="ORF">R4P48_19025</name>
</gene>
<dbReference type="NCBIfam" id="NF008632">
    <property type="entry name" value="PRK11621.1"/>
    <property type="match status" value="1"/>
</dbReference>
<dbReference type="Gene3D" id="1.10.3480.10">
    <property type="entry name" value="TorD-like"/>
    <property type="match status" value="1"/>
</dbReference>
<dbReference type="RefSeq" id="WP_317679178.1">
    <property type="nucleotide sequence ID" value="NZ_JAWLOF010000017.1"/>
</dbReference>
<dbReference type="Pfam" id="PF02613">
    <property type="entry name" value="Nitrate_red_del"/>
    <property type="match status" value="1"/>
</dbReference>
<dbReference type="SUPFAM" id="SSF89155">
    <property type="entry name" value="TorD-like"/>
    <property type="match status" value="1"/>
</dbReference>
<dbReference type="PIRSF" id="PIRSF004690">
    <property type="entry name" value="DmsD"/>
    <property type="match status" value="1"/>
</dbReference>
<dbReference type="Proteomes" id="UP001187066">
    <property type="component" value="Unassembled WGS sequence"/>
</dbReference>
<dbReference type="InterPro" id="IPR036411">
    <property type="entry name" value="TorD-like_sf"/>
</dbReference>
<dbReference type="EMBL" id="JAWLOF010000017">
    <property type="protein sequence ID" value="MDV7024758.1"/>
    <property type="molecule type" value="Genomic_DNA"/>
</dbReference>
<comment type="caution">
    <text evidence="2">The sequence shown here is derived from an EMBL/GenBank/DDBJ whole genome shotgun (WGS) entry which is preliminary data.</text>
</comment>
<name>A0ABU4E6L0_9ENTR</name>
<accession>A0ABU4E6L0</accession>
<proteinExistence type="predicted"/>
<evidence type="ECO:0000313" key="2">
    <source>
        <dbReference type="EMBL" id="MDV7024758.1"/>
    </source>
</evidence>
<keyword evidence="3" id="KW-1185">Reference proteome</keyword>
<evidence type="ECO:0000313" key="3">
    <source>
        <dbReference type="Proteomes" id="UP001187066"/>
    </source>
</evidence>
<dbReference type="InterPro" id="IPR026269">
    <property type="entry name" value="DmsD-type"/>
</dbReference>
<keyword evidence="1" id="KW-0143">Chaperone</keyword>
<organism evidence="2 3">
    <name type="scientific">Atlantibacter subterraneus</name>
    <dbReference type="NCBI Taxonomy" id="255519"/>
    <lineage>
        <taxon>Bacteria</taxon>
        <taxon>Pseudomonadati</taxon>
        <taxon>Pseudomonadota</taxon>
        <taxon>Gammaproteobacteria</taxon>
        <taxon>Enterobacterales</taxon>
        <taxon>Enterobacteriaceae</taxon>
        <taxon>Atlantibacter</taxon>
    </lineage>
</organism>
<dbReference type="PANTHER" id="PTHR34227:SF13">
    <property type="entry name" value="TAT PROOFREADING CHAPERONE DMSD-RELATED"/>
    <property type="match status" value="1"/>
</dbReference>
<protein>
    <submittedName>
        <fullName evidence="2">Tat proofreading chaperone DmsD</fullName>
    </submittedName>
</protein>
<evidence type="ECO:0000256" key="1">
    <source>
        <dbReference type="ARBA" id="ARBA00023186"/>
    </source>
</evidence>
<reference evidence="2 3" key="1">
    <citation type="submission" date="2023-10" db="EMBL/GenBank/DDBJ databases">
        <authorList>
            <person name="Dale J."/>
        </authorList>
    </citation>
    <scope>NUCLEOTIDE SEQUENCE [LARGE SCALE GENOMIC DNA]</scope>
    <source>
        <strain evidence="2 3">2023EL-00970</strain>
    </source>
</reference>
<dbReference type="InterPro" id="IPR050289">
    <property type="entry name" value="TorD/DmsD_chaperones"/>
</dbReference>
<dbReference type="InterPro" id="IPR020945">
    <property type="entry name" value="DMSO/NO3_reduct_chaperone"/>
</dbReference>
<sequence length="200" mass="22903">MKADLAHWAQLLNLLASAYRTAPQSDAFTPIGEFFQTPDWPELWPAQRADIVALQPELAQRDRALLQQQWQWQFVGPASLPAPPWGSVWLDPEHVLQGDSTLRLRDFLNQQRITLNTDHPEPADHIGLMLFQASWLAMANQPRALLELLSQHFLTWLPLYQQALNNAHPQGFYRALGELTLITLRQLHQALNDGQPERIL</sequence>
<dbReference type="PANTHER" id="PTHR34227">
    <property type="entry name" value="CHAPERONE PROTEIN YCDY"/>
    <property type="match status" value="1"/>
</dbReference>